<dbReference type="InterPro" id="IPR001374">
    <property type="entry name" value="R3H_dom"/>
</dbReference>
<dbReference type="Pfam" id="PF01585">
    <property type="entry name" value="G-patch"/>
    <property type="match status" value="2"/>
</dbReference>
<proteinExistence type="predicted"/>
<dbReference type="PANTHER" id="PTHR47423">
    <property type="entry name" value="G-PATCH DOMAIN CONTAINING PROTEIN"/>
    <property type="match status" value="1"/>
</dbReference>
<dbReference type="InterPro" id="IPR034082">
    <property type="entry name" value="R3H_G-patch"/>
</dbReference>
<feature type="region of interest" description="Disordered" evidence="1">
    <location>
        <begin position="721"/>
        <end position="744"/>
    </location>
</feature>
<feature type="region of interest" description="Disordered" evidence="1">
    <location>
        <begin position="407"/>
        <end position="439"/>
    </location>
</feature>
<dbReference type="Pfam" id="PF01424">
    <property type="entry name" value="R3H"/>
    <property type="match status" value="1"/>
</dbReference>
<organism evidence="3 4">
    <name type="scientific">Momordica charantia</name>
    <name type="common">Bitter gourd</name>
    <name type="synonym">Balsam pear</name>
    <dbReference type="NCBI Taxonomy" id="3673"/>
    <lineage>
        <taxon>Eukaryota</taxon>
        <taxon>Viridiplantae</taxon>
        <taxon>Streptophyta</taxon>
        <taxon>Embryophyta</taxon>
        <taxon>Tracheophyta</taxon>
        <taxon>Spermatophyta</taxon>
        <taxon>Magnoliopsida</taxon>
        <taxon>eudicotyledons</taxon>
        <taxon>Gunneridae</taxon>
        <taxon>Pentapetalae</taxon>
        <taxon>rosids</taxon>
        <taxon>fabids</taxon>
        <taxon>Cucurbitales</taxon>
        <taxon>Cucurbitaceae</taxon>
        <taxon>Momordiceae</taxon>
        <taxon>Momordica</taxon>
    </lineage>
</organism>
<dbReference type="KEGG" id="mcha:111007007"/>
<evidence type="ECO:0000313" key="3">
    <source>
        <dbReference type="Proteomes" id="UP000504603"/>
    </source>
</evidence>
<dbReference type="RefSeq" id="XP_022134831.1">
    <property type="nucleotide sequence ID" value="XM_022279139.1"/>
</dbReference>
<dbReference type="PROSITE" id="PS50174">
    <property type="entry name" value="G_PATCH"/>
    <property type="match status" value="2"/>
</dbReference>
<evidence type="ECO:0000313" key="4">
    <source>
        <dbReference type="RefSeq" id="XP_022134831.1"/>
    </source>
</evidence>
<dbReference type="PANTHER" id="PTHR47423:SF2">
    <property type="entry name" value="PROTEIN SQS1"/>
    <property type="match status" value="1"/>
</dbReference>
<feature type="compositionally biased region" description="Low complexity" evidence="1">
    <location>
        <begin position="82"/>
        <end position="95"/>
    </location>
</feature>
<feature type="compositionally biased region" description="Acidic residues" evidence="1">
    <location>
        <begin position="270"/>
        <end position="279"/>
    </location>
</feature>
<protein>
    <submittedName>
        <fullName evidence="4">Uncharacterized protein LOC111007007</fullName>
    </submittedName>
</protein>
<dbReference type="GeneID" id="111007007"/>
<feature type="domain" description="G-patch" evidence="2">
    <location>
        <begin position="673"/>
        <end position="718"/>
    </location>
</feature>
<dbReference type="Gene3D" id="3.30.1370.50">
    <property type="entry name" value="R3H-like domain"/>
    <property type="match status" value="1"/>
</dbReference>
<feature type="compositionally biased region" description="Acidic residues" evidence="1">
    <location>
        <begin position="309"/>
        <end position="320"/>
    </location>
</feature>
<feature type="compositionally biased region" description="Polar residues" evidence="1">
    <location>
        <begin position="49"/>
        <end position="75"/>
    </location>
</feature>
<dbReference type="AlphaFoldDB" id="A0A6J1BYW1"/>
<sequence>MAGGRRRTIHAKASDGFRKNKRNTGRRRSDPSSSIRGNLFVDGGFLSDLQFQSSPPSSAREGNSRSKGQSGSKSVNLDRTKTASASGSKKSNGNAIGYEYPPTHHQEGLHSESQGLHNDADCSLDNSQPFILLDSKNTQIVAYVDEKPSLKVDDLEFTYDYGTSFVLGDSSHRGLGFHDDDDELDRSPSTDDGSPPQVEEQEGLCIGSLSSEKEMGTDERVECRIEDDMTNEVLAETSAPNKYTDDVCSEKNSGFLSIGGMRLYTQDVSYEESDDDGEASDGSSNYSEQLESSESSESDSSEEMSCTDSDIDDEVAEDYLEGIGGSENILSSKWLVKQELVESDDDSSSSCFDDTLEKLGGIALQEASKEFGMKKTPPSRKKSSIVSGDDWSSLALDDLLVKDSRTTSAKKKKNAAQSPCSWPPKAPKSKVARKYPGEKKKYRKETIAAKRRERMISRGVDLGQINLKLEHMVLNREDMFSFQPMHPRDCSQVRRLAAIYRLHSGCQGSGKKRFVTVTRTQYTGMPSSSDQVRLVQLIGARDEDDDFSVAKGSNMKSQGGNRSREKKNAEVSTSHILELHQSGSMKSRSKGSAGKSSSQKKTGNKKYADKPVSFVSCGVMQPETVEITTSDVTDTDKRKDMITTALETIQISTSEVKNTDINIDTIGAFEVHTKGFGSKMMAKMGFVGGGLGKDGQGMARPIEVIKRPKSLGLGVEFSEAFSSGGNQESRGSTRAKTGASGKAKKIGAFEEHTKGFGSKMMAKMGFVEGMGLGKDSQGMVNPLLPVRRPKARGLGAKA</sequence>
<dbReference type="InterPro" id="IPR000467">
    <property type="entry name" value="G_patch_dom"/>
</dbReference>
<keyword evidence="3" id="KW-1185">Reference proteome</keyword>
<feature type="region of interest" description="Disordered" evidence="1">
    <location>
        <begin position="1"/>
        <end position="121"/>
    </location>
</feature>
<feature type="compositionally biased region" description="Basic residues" evidence="1">
    <location>
        <begin position="1"/>
        <end position="10"/>
    </location>
</feature>
<feature type="compositionally biased region" description="Polar residues" evidence="1">
    <location>
        <begin position="721"/>
        <end position="735"/>
    </location>
</feature>
<feature type="compositionally biased region" description="Low complexity" evidence="1">
    <location>
        <begin position="582"/>
        <end position="601"/>
    </location>
</feature>
<name>A0A6J1BYW1_MOMCH</name>
<gene>
    <name evidence="4" type="primary">LOC111007007</name>
</gene>
<accession>A0A6J1BYW1</accession>
<dbReference type="SMART" id="SM00443">
    <property type="entry name" value="G_patch"/>
    <property type="match status" value="2"/>
</dbReference>
<feature type="region of interest" description="Disordered" evidence="1">
    <location>
        <begin position="172"/>
        <end position="218"/>
    </location>
</feature>
<dbReference type="GO" id="GO:0003676">
    <property type="term" value="F:nucleic acid binding"/>
    <property type="evidence" value="ECO:0007669"/>
    <property type="project" value="InterPro"/>
</dbReference>
<reference evidence="4" key="1">
    <citation type="submission" date="2025-08" db="UniProtKB">
        <authorList>
            <consortium name="RefSeq"/>
        </authorList>
    </citation>
    <scope>IDENTIFICATION</scope>
    <source>
        <strain evidence="4">OHB3-1</strain>
    </source>
</reference>
<evidence type="ECO:0000259" key="2">
    <source>
        <dbReference type="PROSITE" id="PS50174"/>
    </source>
</evidence>
<dbReference type="OrthoDB" id="29523at2759"/>
<feature type="compositionally biased region" description="Low complexity" evidence="1">
    <location>
        <begin position="280"/>
        <end position="293"/>
    </location>
</feature>
<dbReference type="CDD" id="cd02646">
    <property type="entry name" value="R3H_G-patch"/>
    <property type="match status" value="1"/>
</dbReference>
<dbReference type="InterPro" id="IPR036867">
    <property type="entry name" value="R3H_dom_sf"/>
</dbReference>
<feature type="region of interest" description="Disordered" evidence="1">
    <location>
        <begin position="270"/>
        <end position="322"/>
    </location>
</feature>
<feature type="region of interest" description="Disordered" evidence="1">
    <location>
        <begin position="546"/>
        <end position="607"/>
    </location>
</feature>
<evidence type="ECO:0000256" key="1">
    <source>
        <dbReference type="SAM" id="MobiDB-lite"/>
    </source>
</evidence>
<dbReference type="Proteomes" id="UP000504603">
    <property type="component" value="Unplaced"/>
</dbReference>
<feature type="domain" description="G-patch" evidence="2">
    <location>
        <begin position="753"/>
        <end position="798"/>
    </location>
</feature>